<dbReference type="Pfam" id="PF00122">
    <property type="entry name" value="E1-E2_ATPase"/>
    <property type="match status" value="1"/>
</dbReference>
<dbReference type="InterPro" id="IPR023214">
    <property type="entry name" value="HAD_sf"/>
</dbReference>
<evidence type="ECO:0000256" key="5">
    <source>
        <dbReference type="ARBA" id="ARBA00022967"/>
    </source>
</evidence>
<feature type="transmembrane region" description="Helical" evidence="8">
    <location>
        <begin position="278"/>
        <end position="300"/>
    </location>
</feature>
<dbReference type="SMART" id="SM00831">
    <property type="entry name" value="Cation_ATPase_N"/>
    <property type="match status" value="1"/>
</dbReference>
<dbReference type="EMBL" id="OZ019909">
    <property type="protein sequence ID" value="CAK9208713.1"/>
    <property type="molecule type" value="Genomic_DNA"/>
</dbReference>
<evidence type="ECO:0000256" key="1">
    <source>
        <dbReference type="ARBA" id="ARBA00004141"/>
    </source>
</evidence>
<organism evidence="10 11">
    <name type="scientific">Sphagnum troendelagicum</name>
    <dbReference type="NCBI Taxonomy" id="128251"/>
    <lineage>
        <taxon>Eukaryota</taxon>
        <taxon>Viridiplantae</taxon>
        <taxon>Streptophyta</taxon>
        <taxon>Embryophyta</taxon>
        <taxon>Bryophyta</taxon>
        <taxon>Sphagnophytina</taxon>
        <taxon>Sphagnopsida</taxon>
        <taxon>Sphagnales</taxon>
        <taxon>Sphagnaceae</taxon>
        <taxon>Sphagnum</taxon>
    </lineage>
</organism>
<keyword evidence="4" id="KW-0067">ATP-binding</keyword>
<feature type="transmembrane region" description="Helical" evidence="8">
    <location>
        <begin position="993"/>
        <end position="1022"/>
    </location>
</feature>
<sequence length="1074" mass="117636">MGGGDTMTVREVSGEWFAAWASSVEQCLEHFGVDAREGLSSSSIEKQRKQYGWNELEKEPGKPMWKLVLEQFDDLLVKILLVAAFVSLVLAYIDGHASGEFDLTAYVEPVVIVLILVLNAIVGVWQESNAEQALEALKEMQSEHAIVIRDGKLISSLPARELVPGDIVELGVGDKVPADMRIISLKTSTVKVEQSSLTGESNPVLKSNHAVKEDIELQGKECMVFAGATVVNGSFISIVVSTGMATEIGKVQSQIREASLEEADTPLKKKLDEFGQRLTTVIGVICLLVWIINYKYFFSWDRTPNNWPTNFRFSFEKCTYYFKIAVALAVAAIPEGLPAVITTCLALGTRKMAAKNAIVRKLPSVETLGCTTVICSDKTGTLTTNQMAVAELVLNGDAAGIMRDFHVEGTTYGPLDGLIRDLQPGVLDKNLQSFGEIAALCNDAGVSYKGHQFRATGLPTEAALKVLVEKMGVPDESAQRVILSQRTSMGHSADEAVVDLGCCEWWSRKEPRVGILEFDRSRKSMSCLVRTENGKTRLLVKGAVENMVERSSHLQLLDGTVVEMTDSAREALLSKLNVLSSKSLRCLGLAYKDELEDLSDYDGDTHPAHKVLLEPANYNRVETNLIFVGMVGLRDPPREEVHGAINDCREAGIRVMVITGDNKNTAEAICREIGVFSETEDLTDKSFTSRDFLALPAGDRRRILSGTGGCVFSRAEPRHKQDIVRILKDAGEVVAMTGDGVNDAPALKLADIGIAMGISGTEVAKEASDMVLADDNFSTIVSAVAEGRSIYNNMKAFIRYMISSNIGEVASIFFTAALGMPEGLIPVQLLWVNLVTDGPPATALGFNPPDVDIMKNPPRKSNDVLINTWVFFRYMVIGSYVGIATVGAFAVWYTHSSFLGIDLSADGHTQVSFSQLTNWGECATWKDFKVSPFTAGSETLRFDNNPCDYFTTGKVKATTLSLSVLVAIEMFNSLNALSEDGSLLTMPPWVNPWLVLAVSTSFALHFLVLYIPFLANIFGIVPLSLNEWLLVLVVSLPVILIDEILKYIGRRMSEQERHSRKVKQERHSRKAKQA</sequence>
<dbReference type="SUPFAM" id="SSF56784">
    <property type="entry name" value="HAD-like"/>
    <property type="match status" value="1"/>
</dbReference>
<evidence type="ECO:0000256" key="8">
    <source>
        <dbReference type="SAM" id="Phobius"/>
    </source>
</evidence>
<dbReference type="SFLD" id="SFLDG00002">
    <property type="entry name" value="C1.7:_P-type_atpase_like"/>
    <property type="match status" value="1"/>
</dbReference>
<dbReference type="Pfam" id="PF00690">
    <property type="entry name" value="Cation_ATPase_N"/>
    <property type="match status" value="1"/>
</dbReference>
<dbReference type="SUPFAM" id="SSF81660">
    <property type="entry name" value="Metal cation-transporting ATPase, ATP-binding domain N"/>
    <property type="match status" value="1"/>
</dbReference>
<feature type="transmembrane region" description="Helical" evidence="8">
    <location>
        <begin position="1028"/>
        <end position="1048"/>
    </location>
</feature>
<dbReference type="SUPFAM" id="SSF81665">
    <property type="entry name" value="Calcium ATPase, transmembrane domain M"/>
    <property type="match status" value="1"/>
</dbReference>
<dbReference type="Gene3D" id="2.70.150.10">
    <property type="entry name" value="Calcium-transporting ATPase, cytoplasmic transduction domain A"/>
    <property type="match status" value="1"/>
</dbReference>
<dbReference type="Gene3D" id="1.20.1110.10">
    <property type="entry name" value="Calcium-transporting ATPase, transmembrane domain"/>
    <property type="match status" value="1"/>
</dbReference>
<name>A0ABP0TZ34_9BRYO</name>
<feature type="transmembrane region" description="Helical" evidence="8">
    <location>
        <begin position="320"/>
        <end position="347"/>
    </location>
</feature>
<evidence type="ECO:0000256" key="4">
    <source>
        <dbReference type="ARBA" id="ARBA00022840"/>
    </source>
</evidence>
<reference evidence="10" key="1">
    <citation type="submission" date="2024-02" db="EMBL/GenBank/DDBJ databases">
        <authorList>
            <consortium name="ELIXIR-Norway"/>
            <consortium name="Elixir Norway"/>
        </authorList>
    </citation>
    <scope>NUCLEOTIDE SEQUENCE</scope>
</reference>
<proteinExistence type="predicted"/>
<evidence type="ECO:0000256" key="3">
    <source>
        <dbReference type="ARBA" id="ARBA00022741"/>
    </source>
</evidence>
<dbReference type="PRINTS" id="PR00119">
    <property type="entry name" value="CATATPASE"/>
</dbReference>
<feature type="transmembrane region" description="Helical" evidence="8">
    <location>
        <begin position="105"/>
        <end position="125"/>
    </location>
</feature>
<accession>A0ABP0TZ34</accession>
<keyword evidence="3" id="KW-0547">Nucleotide-binding</keyword>
<gene>
    <name evidence="10" type="ORF">CSSPTR1EN2_LOCUS9321</name>
</gene>
<dbReference type="SFLD" id="SFLDS00003">
    <property type="entry name" value="Haloacid_Dehalogenase"/>
    <property type="match status" value="1"/>
</dbReference>
<comment type="subcellular location">
    <subcellularLocation>
        <location evidence="1">Membrane</location>
        <topology evidence="1">Multi-pass membrane protein</topology>
    </subcellularLocation>
</comment>
<dbReference type="Pfam" id="PF00689">
    <property type="entry name" value="Cation_ATPase_C"/>
    <property type="match status" value="1"/>
</dbReference>
<evidence type="ECO:0000313" key="10">
    <source>
        <dbReference type="EMBL" id="CAK9208713.1"/>
    </source>
</evidence>
<dbReference type="Gene3D" id="3.40.1110.10">
    <property type="entry name" value="Calcium-transporting ATPase, cytoplasmic domain N"/>
    <property type="match status" value="1"/>
</dbReference>
<evidence type="ECO:0000256" key="2">
    <source>
        <dbReference type="ARBA" id="ARBA00022692"/>
    </source>
</evidence>
<dbReference type="InterPro" id="IPR023299">
    <property type="entry name" value="ATPase_P-typ_cyto_dom_N"/>
</dbReference>
<protein>
    <recommendedName>
        <fullName evidence="9">Cation-transporting P-type ATPase N-terminal domain-containing protein</fullName>
    </recommendedName>
</protein>
<feature type="transmembrane region" description="Helical" evidence="8">
    <location>
        <begin position="871"/>
        <end position="893"/>
    </location>
</feature>
<dbReference type="NCBIfam" id="TIGR01494">
    <property type="entry name" value="ATPase_P-type"/>
    <property type="match status" value="3"/>
</dbReference>
<dbReference type="Proteomes" id="UP001497512">
    <property type="component" value="Chromosome 17"/>
</dbReference>
<dbReference type="SUPFAM" id="SSF81653">
    <property type="entry name" value="Calcium ATPase, transduction domain A"/>
    <property type="match status" value="1"/>
</dbReference>
<dbReference type="Pfam" id="PF13246">
    <property type="entry name" value="Cation_ATPase"/>
    <property type="match status" value="1"/>
</dbReference>
<dbReference type="InterPro" id="IPR004014">
    <property type="entry name" value="ATPase_P-typ_cation-transptr_N"/>
</dbReference>
<keyword evidence="5" id="KW-1278">Translocase</keyword>
<dbReference type="SFLD" id="SFLDF00027">
    <property type="entry name" value="p-type_atpase"/>
    <property type="match status" value="1"/>
</dbReference>
<keyword evidence="6 8" id="KW-1133">Transmembrane helix</keyword>
<evidence type="ECO:0000313" key="11">
    <source>
        <dbReference type="Proteomes" id="UP001497512"/>
    </source>
</evidence>
<keyword evidence="11" id="KW-1185">Reference proteome</keyword>
<dbReference type="PROSITE" id="PS00154">
    <property type="entry name" value="ATPASE_E1_E2"/>
    <property type="match status" value="1"/>
</dbReference>
<feature type="domain" description="Cation-transporting P-type ATPase N-terminal" evidence="9">
    <location>
        <begin position="18"/>
        <end position="92"/>
    </location>
</feature>
<dbReference type="PANTHER" id="PTHR42861">
    <property type="entry name" value="CALCIUM-TRANSPORTING ATPASE"/>
    <property type="match status" value="1"/>
</dbReference>
<dbReference type="Gene3D" id="3.40.50.1000">
    <property type="entry name" value="HAD superfamily/HAD-like"/>
    <property type="match status" value="1"/>
</dbReference>
<dbReference type="InterPro" id="IPR018303">
    <property type="entry name" value="ATPase_P-typ_P_site"/>
</dbReference>
<dbReference type="InterPro" id="IPR059000">
    <property type="entry name" value="ATPase_P-type_domA"/>
</dbReference>
<dbReference type="InterPro" id="IPR001757">
    <property type="entry name" value="P_typ_ATPase"/>
</dbReference>
<dbReference type="InterPro" id="IPR044492">
    <property type="entry name" value="P_typ_ATPase_HD_dom"/>
</dbReference>
<evidence type="ECO:0000259" key="9">
    <source>
        <dbReference type="SMART" id="SM00831"/>
    </source>
</evidence>
<keyword evidence="2 8" id="KW-0812">Transmembrane</keyword>
<dbReference type="InterPro" id="IPR006068">
    <property type="entry name" value="ATPase_P-typ_cation-transptr_C"/>
</dbReference>
<dbReference type="InterPro" id="IPR036412">
    <property type="entry name" value="HAD-like_sf"/>
</dbReference>
<feature type="transmembrane region" description="Helical" evidence="8">
    <location>
        <begin position="75"/>
        <end position="93"/>
    </location>
</feature>
<dbReference type="InterPro" id="IPR008250">
    <property type="entry name" value="ATPase_P-typ_transduc_dom_A_sf"/>
</dbReference>
<keyword evidence="7 8" id="KW-0472">Membrane</keyword>
<dbReference type="InterPro" id="IPR023298">
    <property type="entry name" value="ATPase_P-typ_TM_dom_sf"/>
</dbReference>
<evidence type="ECO:0000256" key="6">
    <source>
        <dbReference type="ARBA" id="ARBA00022989"/>
    </source>
</evidence>
<evidence type="ECO:0000256" key="7">
    <source>
        <dbReference type="ARBA" id="ARBA00023136"/>
    </source>
</evidence>